<protein>
    <submittedName>
        <fullName evidence="2">Uncharacterized protein</fullName>
    </submittedName>
</protein>
<proteinExistence type="predicted"/>
<feature type="region of interest" description="Disordered" evidence="1">
    <location>
        <begin position="103"/>
        <end position="144"/>
    </location>
</feature>
<dbReference type="GeneID" id="19203733"/>
<evidence type="ECO:0000256" key="1">
    <source>
        <dbReference type="SAM" id="MobiDB-lite"/>
    </source>
</evidence>
<evidence type="ECO:0000313" key="3">
    <source>
        <dbReference type="Proteomes" id="UP000053558"/>
    </source>
</evidence>
<dbReference type="AlphaFoldDB" id="A0A5M3MGM2"/>
<organism evidence="2 3">
    <name type="scientific">Coniophora puteana (strain RWD-64-598)</name>
    <name type="common">Brown rot fungus</name>
    <dbReference type="NCBI Taxonomy" id="741705"/>
    <lineage>
        <taxon>Eukaryota</taxon>
        <taxon>Fungi</taxon>
        <taxon>Dikarya</taxon>
        <taxon>Basidiomycota</taxon>
        <taxon>Agaricomycotina</taxon>
        <taxon>Agaricomycetes</taxon>
        <taxon>Agaricomycetidae</taxon>
        <taxon>Boletales</taxon>
        <taxon>Coniophorineae</taxon>
        <taxon>Coniophoraceae</taxon>
        <taxon>Coniophora</taxon>
    </lineage>
</organism>
<gene>
    <name evidence="2" type="ORF">CONPUDRAFT_157252</name>
</gene>
<accession>A0A5M3MGM2</accession>
<keyword evidence="3" id="KW-1185">Reference proteome</keyword>
<comment type="caution">
    <text evidence="2">The sequence shown here is derived from an EMBL/GenBank/DDBJ whole genome shotgun (WGS) entry which is preliminary data.</text>
</comment>
<reference evidence="3" key="1">
    <citation type="journal article" date="2012" name="Science">
        <title>The Paleozoic origin of enzymatic lignin decomposition reconstructed from 31 fungal genomes.</title>
        <authorList>
            <person name="Floudas D."/>
            <person name="Binder M."/>
            <person name="Riley R."/>
            <person name="Barry K."/>
            <person name="Blanchette R.A."/>
            <person name="Henrissat B."/>
            <person name="Martinez A.T."/>
            <person name="Otillar R."/>
            <person name="Spatafora J.W."/>
            <person name="Yadav J.S."/>
            <person name="Aerts A."/>
            <person name="Benoit I."/>
            <person name="Boyd A."/>
            <person name="Carlson A."/>
            <person name="Copeland A."/>
            <person name="Coutinho P.M."/>
            <person name="de Vries R.P."/>
            <person name="Ferreira P."/>
            <person name="Findley K."/>
            <person name="Foster B."/>
            <person name="Gaskell J."/>
            <person name="Glotzer D."/>
            <person name="Gorecki P."/>
            <person name="Heitman J."/>
            <person name="Hesse C."/>
            <person name="Hori C."/>
            <person name="Igarashi K."/>
            <person name="Jurgens J.A."/>
            <person name="Kallen N."/>
            <person name="Kersten P."/>
            <person name="Kohler A."/>
            <person name="Kuees U."/>
            <person name="Kumar T.K.A."/>
            <person name="Kuo A."/>
            <person name="LaButti K."/>
            <person name="Larrondo L.F."/>
            <person name="Lindquist E."/>
            <person name="Ling A."/>
            <person name="Lombard V."/>
            <person name="Lucas S."/>
            <person name="Lundell T."/>
            <person name="Martin R."/>
            <person name="McLaughlin D.J."/>
            <person name="Morgenstern I."/>
            <person name="Morin E."/>
            <person name="Murat C."/>
            <person name="Nagy L.G."/>
            <person name="Nolan M."/>
            <person name="Ohm R.A."/>
            <person name="Patyshakuliyeva A."/>
            <person name="Rokas A."/>
            <person name="Ruiz-Duenas F.J."/>
            <person name="Sabat G."/>
            <person name="Salamov A."/>
            <person name="Samejima M."/>
            <person name="Schmutz J."/>
            <person name="Slot J.C."/>
            <person name="St John F."/>
            <person name="Stenlid J."/>
            <person name="Sun H."/>
            <person name="Sun S."/>
            <person name="Syed K."/>
            <person name="Tsang A."/>
            <person name="Wiebenga A."/>
            <person name="Young D."/>
            <person name="Pisabarro A."/>
            <person name="Eastwood D.C."/>
            <person name="Martin F."/>
            <person name="Cullen D."/>
            <person name="Grigoriev I.V."/>
            <person name="Hibbett D.S."/>
        </authorList>
    </citation>
    <scope>NUCLEOTIDE SEQUENCE [LARGE SCALE GENOMIC DNA]</scope>
    <source>
        <strain evidence="3">RWD-64-598 SS2</strain>
    </source>
</reference>
<dbReference type="KEGG" id="cput:CONPUDRAFT_157252"/>
<feature type="compositionally biased region" description="Low complexity" evidence="1">
    <location>
        <begin position="103"/>
        <end position="116"/>
    </location>
</feature>
<sequence>MTANRYPNDIAFFSANVWDGAHLTRLNDSGSSGMSSTAILRMPPGFNVFIVDFKSFQVPDLLLFAPVGDTSLLDAPEDSNVHPSRAARWRGCRACASLRTLSPMPLSRPLSSSSSPKGKDEGQSIDRAQFVKNCPYRPSVIRSS</sequence>
<dbReference type="Proteomes" id="UP000053558">
    <property type="component" value="Unassembled WGS sequence"/>
</dbReference>
<dbReference type="RefSeq" id="XP_007772336.1">
    <property type="nucleotide sequence ID" value="XM_007774146.1"/>
</dbReference>
<evidence type="ECO:0000313" key="2">
    <source>
        <dbReference type="EMBL" id="EIW78090.1"/>
    </source>
</evidence>
<name>A0A5M3MGM2_CONPW</name>
<dbReference type="EMBL" id="JH711583">
    <property type="protein sequence ID" value="EIW78090.1"/>
    <property type="molecule type" value="Genomic_DNA"/>
</dbReference>